<keyword evidence="3" id="KW-0812">Transmembrane</keyword>
<feature type="region of interest" description="Disordered" evidence="1">
    <location>
        <begin position="1"/>
        <end position="24"/>
    </location>
</feature>
<protein>
    <submittedName>
        <fullName evidence="3">Transmembrane protein 198</fullName>
    </submittedName>
</protein>
<feature type="chain" id="PRO_5029898770" evidence="2">
    <location>
        <begin position="48"/>
        <end position="74"/>
    </location>
</feature>
<dbReference type="Proteomes" id="UP000527355">
    <property type="component" value="Unassembled WGS sequence"/>
</dbReference>
<evidence type="ECO:0000256" key="2">
    <source>
        <dbReference type="SAM" id="SignalP"/>
    </source>
</evidence>
<evidence type="ECO:0000313" key="3">
    <source>
        <dbReference type="EMBL" id="KAF6337596.1"/>
    </source>
</evidence>
<feature type="signal peptide" evidence="2">
    <location>
        <begin position="1"/>
        <end position="47"/>
    </location>
</feature>
<gene>
    <name evidence="3" type="ORF">mMyoMyo1_019319</name>
</gene>
<comment type="caution">
    <text evidence="3">The sequence shown here is derived from an EMBL/GenBank/DDBJ whole genome shotgun (WGS) entry which is preliminary data.</text>
</comment>
<sequence length="74" mass="7687">MRPRDVRSRGRSCPSAPKAAGGLGAWGRGSGAARALLLLLLLSLPQAQPEAPDAAGLACQPVLEAERRRRAETG</sequence>
<dbReference type="EMBL" id="JABWUV010000008">
    <property type="protein sequence ID" value="KAF6337596.1"/>
    <property type="molecule type" value="Genomic_DNA"/>
</dbReference>
<dbReference type="AlphaFoldDB" id="A0A7J7WJW8"/>
<accession>A0A7J7WJW8</accession>
<reference evidence="3 4" key="1">
    <citation type="journal article" date="2020" name="Nature">
        <title>Six reference-quality genomes reveal evolution of bat adaptations.</title>
        <authorList>
            <person name="Jebb D."/>
            <person name="Huang Z."/>
            <person name="Pippel M."/>
            <person name="Hughes G.M."/>
            <person name="Lavrichenko K."/>
            <person name="Devanna P."/>
            <person name="Winkler S."/>
            <person name="Jermiin L.S."/>
            <person name="Skirmuntt E.C."/>
            <person name="Katzourakis A."/>
            <person name="Burkitt-Gray L."/>
            <person name="Ray D.A."/>
            <person name="Sullivan K.A.M."/>
            <person name="Roscito J.G."/>
            <person name="Kirilenko B.M."/>
            <person name="Davalos L.M."/>
            <person name="Corthals A.P."/>
            <person name="Power M.L."/>
            <person name="Jones G."/>
            <person name="Ransome R.D."/>
            <person name="Dechmann D.K.N."/>
            <person name="Locatelli A.G."/>
            <person name="Puechmaille S.J."/>
            <person name="Fedrigo O."/>
            <person name="Jarvis E.D."/>
            <person name="Hiller M."/>
            <person name="Vernes S.C."/>
            <person name="Myers E.W."/>
            <person name="Teeling E.C."/>
        </authorList>
    </citation>
    <scope>NUCLEOTIDE SEQUENCE [LARGE SCALE GENOMIC DNA]</scope>
    <source>
        <strain evidence="3">MMyoMyo1</strain>
        <tissue evidence="3">Flight muscle</tissue>
    </source>
</reference>
<evidence type="ECO:0000313" key="4">
    <source>
        <dbReference type="Proteomes" id="UP000527355"/>
    </source>
</evidence>
<keyword evidence="3" id="KW-0472">Membrane</keyword>
<keyword evidence="4" id="KW-1185">Reference proteome</keyword>
<name>A0A7J7WJW8_MYOMY</name>
<evidence type="ECO:0000256" key="1">
    <source>
        <dbReference type="SAM" id="MobiDB-lite"/>
    </source>
</evidence>
<proteinExistence type="predicted"/>
<keyword evidence="2" id="KW-0732">Signal</keyword>
<organism evidence="3 4">
    <name type="scientific">Myotis myotis</name>
    <name type="common">Greater mouse-eared bat</name>
    <name type="synonym">Vespertilio myotis</name>
    <dbReference type="NCBI Taxonomy" id="51298"/>
    <lineage>
        <taxon>Eukaryota</taxon>
        <taxon>Metazoa</taxon>
        <taxon>Chordata</taxon>
        <taxon>Craniata</taxon>
        <taxon>Vertebrata</taxon>
        <taxon>Euteleostomi</taxon>
        <taxon>Mammalia</taxon>
        <taxon>Eutheria</taxon>
        <taxon>Laurasiatheria</taxon>
        <taxon>Chiroptera</taxon>
        <taxon>Yangochiroptera</taxon>
        <taxon>Vespertilionidae</taxon>
        <taxon>Myotis</taxon>
    </lineage>
</organism>